<feature type="signal peptide" evidence="2">
    <location>
        <begin position="1"/>
        <end position="27"/>
    </location>
</feature>
<feature type="chain" id="PRO_5024809561" evidence="2">
    <location>
        <begin position="28"/>
        <end position="551"/>
    </location>
</feature>
<dbReference type="AlphaFoldDB" id="A0A5Q0H433"/>
<dbReference type="PROSITE" id="PS51318">
    <property type="entry name" value="TAT"/>
    <property type="match status" value="1"/>
</dbReference>
<dbReference type="SUPFAM" id="SSF49785">
    <property type="entry name" value="Galactose-binding domain-like"/>
    <property type="match status" value="1"/>
</dbReference>
<dbReference type="Pfam" id="PF00754">
    <property type="entry name" value="F5_F8_type_C"/>
    <property type="match status" value="1"/>
</dbReference>
<accession>A0A5Q0H433</accession>
<protein>
    <submittedName>
        <fullName evidence="4">Xylosidase</fullName>
    </submittedName>
</protein>
<dbReference type="SMART" id="SM00231">
    <property type="entry name" value="FA58C"/>
    <property type="match status" value="1"/>
</dbReference>
<dbReference type="OrthoDB" id="9783748at2"/>
<dbReference type="Gene3D" id="3.20.20.80">
    <property type="entry name" value="Glycosidases"/>
    <property type="match status" value="1"/>
</dbReference>
<evidence type="ECO:0000259" key="3">
    <source>
        <dbReference type="PROSITE" id="PS50022"/>
    </source>
</evidence>
<evidence type="ECO:0000256" key="2">
    <source>
        <dbReference type="SAM" id="SignalP"/>
    </source>
</evidence>
<dbReference type="RefSeq" id="WP_033430175.1">
    <property type="nucleotide sequence ID" value="NZ_CP034550.1"/>
</dbReference>
<reference evidence="5" key="1">
    <citation type="journal article" date="2021" name="Curr. Microbiol.">
        <title>Complete genome of nocamycin-producing strain Saccharothrix syringae NRRL B-16468 reveals the biosynthetic potential for secondary metabolites.</title>
        <authorList>
            <person name="Mo X."/>
            <person name="Yang S."/>
        </authorList>
    </citation>
    <scope>NUCLEOTIDE SEQUENCE [LARGE SCALE GENOMIC DNA]</scope>
    <source>
        <strain evidence="5">ATCC 51364 / DSM 43886 / JCM 6844 / KCTC 9398 / NBRC 14523 / NRRL B-16468 / INA 2240</strain>
    </source>
</reference>
<feature type="region of interest" description="Disordered" evidence="1">
    <location>
        <begin position="399"/>
        <end position="432"/>
    </location>
</feature>
<dbReference type="InterPro" id="IPR000421">
    <property type="entry name" value="FA58C"/>
</dbReference>
<dbReference type="Proteomes" id="UP000325787">
    <property type="component" value="Chromosome"/>
</dbReference>
<evidence type="ECO:0000313" key="4">
    <source>
        <dbReference type="EMBL" id="QFZ20978.1"/>
    </source>
</evidence>
<dbReference type="InterPro" id="IPR008979">
    <property type="entry name" value="Galactose-bd-like_sf"/>
</dbReference>
<evidence type="ECO:0000256" key="1">
    <source>
        <dbReference type="SAM" id="MobiDB-lite"/>
    </source>
</evidence>
<dbReference type="KEGG" id="ssyi:EKG83_29535"/>
<dbReference type="CDD" id="cd11576">
    <property type="entry name" value="GH99_GH71_like_2"/>
    <property type="match status" value="1"/>
</dbReference>
<keyword evidence="2" id="KW-0732">Signal</keyword>
<evidence type="ECO:0000313" key="5">
    <source>
        <dbReference type="Proteomes" id="UP000325787"/>
    </source>
</evidence>
<keyword evidence="5" id="KW-1185">Reference proteome</keyword>
<proteinExistence type="predicted"/>
<dbReference type="Gene3D" id="2.60.120.260">
    <property type="entry name" value="Galactose-binding domain-like"/>
    <property type="match status" value="1"/>
</dbReference>
<dbReference type="PROSITE" id="PS50022">
    <property type="entry name" value="FA58C_3"/>
    <property type="match status" value="1"/>
</dbReference>
<dbReference type="InterPro" id="IPR006311">
    <property type="entry name" value="TAT_signal"/>
</dbReference>
<dbReference type="EMBL" id="CP034550">
    <property type="protein sequence ID" value="QFZ20978.1"/>
    <property type="molecule type" value="Genomic_DNA"/>
</dbReference>
<sequence>MPLSRRTFLGSALTVPTLGAATATATAASPPGDVVGKVTVGYQGWFAARGDGSPLDGWWHWSQDWGRSPSPANHALKAWPDTADYTTRYPTDFGLLGDGRPATVFSDHDQQTVDTHFRWMREYGCDTAALQRFNPVGGEGPIRDAVTARVRAAAERHGVKFYVMYDVTNWTAMRSEIKTDWLGKMRAHTASPMYARQNGKPVVCVWGFGFNDPARPFTPQECQEVVDWFKAQGVYLIGGVPTHWRREVEDSRPGFGGVYRGFHMLSPWMVGRIGTAADSDRFHTDVNAPDKAECDRLGIDYQPCVLPGDLAERQRAHGDFMWRQFYNMVRLGAHGIYVSMFDEYNEGNQIAKTPETRAGVPAGSAFLALDEDGTRCSSDYYLRLTGDGGRMLKGALALTPVRPTPPLPGPVERDLAAGRPTAQSSQTQQYGGHLAVDGDPRTYWESANNAFPQWWQVDLGATSTLTRLVLGLPPDPAWGGRTQTVAVEASADGGAFTTLVGAAGYVFDPATGNTATIALPTGARARFVRLRFTGNTGWPAGQLSVLRAFGT</sequence>
<feature type="domain" description="F5/8 type C" evidence="3">
    <location>
        <begin position="403"/>
        <end position="551"/>
    </location>
</feature>
<name>A0A5Q0H433_SACSY</name>
<organism evidence="4 5">
    <name type="scientific">Saccharothrix syringae</name>
    <name type="common">Nocardiopsis syringae</name>
    <dbReference type="NCBI Taxonomy" id="103733"/>
    <lineage>
        <taxon>Bacteria</taxon>
        <taxon>Bacillati</taxon>
        <taxon>Actinomycetota</taxon>
        <taxon>Actinomycetes</taxon>
        <taxon>Pseudonocardiales</taxon>
        <taxon>Pseudonocardiaceae</taxon>
        <taxon>Saccharothrix</taxon>
    </lineage>
</organism>
<gene>
    <name evidence="4" type="ORF">EKG83_29535</name>
</gene>
<feature type="compositionally biased region" description="Polar residues" evidence="1">
    <location>
        <begin position="421"/>
        <end position="430"/>
    </location>
</feature>